<feature type="compositionally biased region" description="Polar residues" evidence="1">
    <location>
        <begin position="280"/>
        <end position="297"/>
    </location>
</feature>
<keyword evidence="2" id="KW-0732">Signal</keyword>
<dbReference type="PANTHER" id="PTHR44873">
    <property type="entry name" value="DNAJ HOMOLOG SUBFAMILY C MEMBER 30, MITOCHONDRIAL"/>
    <property type="match status" value="1"/>
</dbReference>
<dbReference type="InterPro" id="IPR058645">
    <property type="entry name" value="NTF2-like_dom_7"/>
</dbReference>
<dbReference type="AlphaFoldDB" id="A0AAN6KI42"/>
<dbReference type="InterPro" id="IPR001623">
    <property type="entry name" value="DnaJ_domain"/>
</dbReference>
<comment type="caution">
    <text evidence="4">The sequence shown here is derived from an EMBL/GenBank/DDBJ whole genome shotgun (WGS) entry which is preliminary data.</text>
</comment>
<dbReference type="InterPro" id="IPR036869">
    <property type="entry name" value="J_dom_sf"/>
</dbReference>
<feature type="compositionally biased region" description="Gly residues" evidence="1">
    <location>
        <begin position="356"/>
        <end position="365"/>
    </location>
</feature>
<dbReference type="CDD" id="cd06257">
    <property type="entry name" value="DnaJ"/>
    <property type="match status" value="1"/>
</dbReference>
<dbReference type="Gene3D" id="1.10.287.110">
    <property type="entry name" value="DnaJ domain"/>
    <property type="match status" value="1"/>
</dbReference>
<gene>
    <name evidence="4" type="ORF">LTR91_010953</name>
</gene>
<evidence type="ECO:0000313" key="4">
    <source>
        <dbReference type="EMBL" id="KAK0984105.1"/>
    </source>
</evidence>
<protein>
    <recommendedName>
        <fullName evidence="3">J domain-containing protein</fullName>
    </recommendedName>
</protein>
<dbReference type="EMBL" id="JAUJLE010000098">
    <property type="protein sequence ID" value="KAK0984105.1"/>
    <property type="molecule type" value="Genomic_DNA"/>
</dbReference>
<sequence length="433" mass="45919">MRTSIFAAAGLLAVGSNAASAMANACVKPNCMNDAAATQVANNFGSLISAYSNASANAYLTTDFTDYSDSVDTLINSGCPNGPAVLGAATFTSRDAYEAGQGSQPNITFQLLNVWHNCDVVTLRWRAPLPNPNTASGPSTQTPVMGLIVLQTKFNGYANAEPFLIQTVYSEFNSGSWLYDLNVFQPNCSSGGVTNTSSAANATKRDEHALPGGAHRIDPKVFRGSSEQFYKLSKAHHPDLHPNDPTAAERFVLISEAHTILGSTEKKAQYDRDFLRSQPSFNTARATPSGSFSSASTHAGGRPASGLSRRRTQFRGPPPSFYRSGGWGEHSEKRGEAASTARHSHEAQGQAQTGPAGTGPGGFTGGFSNDVPHFDHEGHLKTHSTIEQTRHRARRKVRVQAAESDDAGPSALFNFIMIGGVILGTVGLATRVG</sequence>
<evidence type="ECO:0000313" key="5">
    <source>
        <dbReference type="Proteomes" id="UP001175353"/>
    </source>
</evidence>
<dbReference type="PANTHER" id="PTHR44873:SF1">
    <property type="entry name" value="DNAJ HOMOLOG SUBFAMILY C MEMBER 30, MITOCHONDRIAL"/>
    <property type="match status" value="1"/>
</dbReference>
<evidence type="ECO:0000256" key="1">
    <source>
        <dbReference type="SAM" id="MobiDB-lite"/>
    </source>
</evidence>
<proteinExistence type="predicted"/>
<dbReference type="Pfam" id="PF00226">
    <property type="entry name" value="DnaJ"/>
    <property type="match status" value="1"/>
</dbReference>
<feature type="signal peptide" evidence="2">
    <location>
        <begin position="1"/>
        <end position="21"/>
    </location>
</feature>
<feature type="chain" id="PRO_5042863863" description="J domain-containing protein" evidence="2">
    <location>
        <begin position="22"/>
        <end position="433"/>
    </location>
</feature>
<feature type="domain" description="J" evidence="3">
    <location>
        <begin position="206"/>
        <end position="274"/>
    </location>
</feature>
<accession>A0AAN6KI42</accession>
<name>A0AAN6KI42_9PEZI</name>
<dbReference type="PROSITE" id="PS50076">
    <property type="entry name" value="DNAJ_2"/>
    <property type="match status" value="1"/>
</dbReference>
<organism evidence="4 5">
    <name type="scientific">Friedmanniomyces endolithicus</name>
    <dbReference type="NCBI Taxonomy" id="329885"/>
    <lineage>
        <taxon>Eukaryota</taxon>
        <taxon>Fungi</taxon>
        <taxon>Dikarya</taxon>
        <taxon>Ascomycota</taxon>
        <taxon>Pezizomycotina</taxon>
        <taxon>Dothideomycetes</taxon>
        <taxon>Dothideomycetidae</taxon>
        <taxon>Mycosphaerellales</taxon>
        <taxon>Teratosphaeriaceae</taxon>
        <taxon>Friedmanniomyces</taxon>
    </lineage>
</organism>
<reference evidence="4" key="1">
    <citation type="submission" date="2023-06" db="EMBL/GenBank/DDBJ databases">
        <title>Black Yeasts Isolated from many extreme environments.</title>
        <authorList>
            <person name="Coleine C."/>
            <person name="Stajich J.E."/>
            <person name="Selbmann L."/>
        </authorList>
    </citation>
    <scope>NUCLEOTIDE SEQUENCE</scope>
    <source>
        <strain evidence="4">CCFEE 5200</strain>
    </source>
</reference>
<evidence type="ECO:0000256" key="2">
    <source>
        <dbReference type="SAM" id="SignalP"/>
    </source>
</evidence>
<keyword evidence="5" id="KW-1185">Reference proteome</keyword>
<evidence type="ECO:0000259" key="3">
    <source>
        <dbReference type="PROSITE" id="PS50076"/>
    </source>
</evidence>
<feature type="region of interest" description="Disordered" evidence="1">
    <location>
        <begin position="280"/>
        <end position="392"/>
    </location>
</feature>
<dbReference type="Proteomes" id="UP001175353">
    <property type="component" value="Unassembled WGS sequence"/>
</dbReference>
<dbReference type="Pfam" id="PF26534">
    <property type="entry name" value="NTF2_7"/>
    <property type="match status" value="1"/>
</dbReference>
<dbReference type="InterPro" id="IPR053025">
    <property type="entry name" value="Mito_ATP_Synthase-Asso"/>
</dbReference>
<dbReference type="SUPFAM" id="SSF46565">
    <property type="entry name" value="Chaperone J-domain"/>
    <property type="match status" value="1"/>
</dbReference>